<feature type="compositionally biased region" description="Low complexity" evidence="1">
    <location>
        <begin position="24"/>
        <end position="59"/>
    </location>
</feature>
<comment type="caution">
    <text evidence="2">The sequence shown here is derived from an EMBL/GenBank/DDBJ whole genome shotgun (WGS) entry which is preliminary data.</text>
</comment>
<evidence type="ECO:0000313" key="3">
    <source>
        <dbReference type="Proteomes" id="UP001147700"/>
    </source>
</evidence>
<reference evidence="2" key="1">
    <citation type="submission" date="2022-10" db="EMBL/GenBank/DDBJ databases">
        <title>The WGS of Solirubrobacter sp. CPCC 204708.</title>
        <authorList>
            <person name="Jiang Z."/>
        </authorList>
    </citation>
    <scope>NUCLEOTIDE SEQUENCE</scope>
    <source>
        <strain evidence="2">CPCC 204708</strain>
    </source>
</reference>
<accession>A0ABT4RS87</accession>
<dbReference type="EMBL" id="JAPCID010000057">
    <property type="protein sequence ID" value="MDA0141458.1"/>
    <property type="molecule type" value="Genomic_DNA"/>
</dbReference>
<proteinExistence type="predicted"/>
<protein>
    <submittedName>
        <fullName evidence="2">Uncharacterized protein</fullName>
    </submittedName>
</protein>
<dbReference type="RefSeq" id="WP_270006764.1">
    <property type="nucleotide sequence ID" value="NZ_JAPCID010000057.1"/>
</dbReference>
<sequence>MPVWAEAAPPRPAADPATSDSEAAHAPQHSAIAAAAPGAPAAPAAVPPAASSPPLNAAT</sequence>
<dbReference type="Proteomes" id="UP001147700">
    <property type="component" value="Unassembled WGS sequence"/>
</dbReference>
<evidence type="ECO:0000256" key="1">
    <source>
        <dbReference type="SAM" id="MobiDB-lite"/>
    </source>
</evidence>
<evidence type="ECO:0000313" key="2">
    <source>
        <dbReference type="EMBL" id="MDA0141458.1"/>
    </source>
</evidence>
<gene>
    <name evidence="2" type="ORF">OJ962_28450</name>
</gene>
<feature type="region of interest" description="Disordered" evidence="1">
    <location>
        <begin position="1"/>
        <end position="59"/>
    </location>
</feature>
<keyword evidence="3" id="KW-1185">Reference proteome</keyword>
<organism evidence="2 3">
    <name type="scientific">Solirubrobacter deserti</name>
    <dbReference type="NCBI Taxonomy" id="2282478"/>
    <lineage>
        <taxon>Bacteria</taxon>
        <taxon>Bacillati</taxon>
        <taxon>Actinomycetota</taxon>
        <taxon>Thermoleophilia</taxon>
        <taxon>Solirubrobacterales</taxon>
        <taxon>Solirubrobacteraceae</taxon>
        <taxon>Solirubrobacter</taxon>
    </lineage>
</organism>
<name>A0ABT4RS87_9ACTN</name>